<evidence type="ECO:0000313" key="2">
    <source>
        <dbReference type="Proteomes" id="UP000326838"/>
    </source>
</evidence>
<reference evidence="2" key="1">
    <citation type="submission" date="2019-09" db="EMBL/GenBank/DDBJ databases">
        <title>Mumia zhuanghuii sp. nov. isolated from the intestinal contents of plateau pika (Ochotona curzoniae) in the Qinghai-Tibet plateau of China.</title>
        <authorList>
            <person name="Tian Z."/>
        </authorList>
    </citation>
    <scope>NUCLEOTIDE SEQUENCE [LARGE SCALE GENOMIC DNA]</scope>
    <source>
        <strain evidence="2">L-033</strain>
    </source>
</reference>
<evidence type="ECO:0000313" key="1">
    <source>
        <dbReference type="EMBL" id="KAA9133756.1"/>
    </source>
</evidence>
<sequence>MPEESIPAFATADQMEQRSQGAITAESHPYLEDELRAASRAVRDYCRWHVAPARPVEYRRVGATADDVWLPATEVASIDAVELDGRALDAAELARVAWDPGTGWTNLYGRRVHVRYTAGYAEVPEAIVSLTLQVAARALGSPLGLVREQAGTVNVTHTQVGFNQAGGPLLLAAEQASLDAYRIGRLP</sequence>
<organism evidence="1 2">
    <name type="scientific">Microbacterium caowuchunii</name>
    <dbReference type="NCBI Taxonomy" id="2614638"/>
    <lineage>
        <taxon>Bacteria</taxon>
        <taxon>Bacillati</taxon>
        <taxon>Actinomycetota</taxon>
        <taxon>Actinomycetes</taxon>
        <taxon>Micrococcales</taxon>
        <taxon>Microbacteriaceae</taxon>
        <taxon>Microbacterium</taxon>
    </lineage>
</organism>
<dbReference type="Proteomes" id="UP000326838">
    <property type="component" value="Unassembled WGS sequence"/>
</dbReference>
<name>A0A5N0TIP9_9MICO</name>
<accession>A0A5N0TIP9</accession>
<keyword evidence="2" id="KW-1185">Reference proteome</keyword>
<dbReference type="EMBL" id="VYUY01000009">
    <property type="protein sequence ID" value="KAA9133756.1"/>
    <property type="molecule type" value="Genomic_DNA"/>
</dbReference>
<gene>
    <name evidence="1" type="ORF">F6B40_08375</name>
</gene>
<dbReference type="AlphaFoldDB" id="A0A5N0TIP9"/>
<proteinExistence type="predicted"/>
<evidence type="ECO:0008006" key="3">
    <source>
        <dbReference type="Google" id="ProtNLM"/>
    </source>
</evidence>
<protein>
    <recommendedName>
        <fullName evidence="3">Head-to-tail adaptor</fullName>
    </recommendedName>
</protein>
<dbReference type="RefSeq" id="WP_150893064.1">
    <property type="nucleotide sequence ID" value="NZ_VYUY01000009.1"/>
</dbReference>
<comment type="caution">
    <text evidence="1">The sequence shown here is derived from an EMBL/GenBank/DDBJ whole genome shotgun (WGS) entry which is preliminary data.</text>
</comment>